<dbReference type="GO" id="GO:0016705">
    <property type="term" value="F:oxidoreductase activity, acting on paired donors, with incorporation or reduction of molecular oxygen"/>
    <property type="evidence" value="ECO:0007669"/>
    <property type="project" value="InterPro"/>
</dbReference>
<evidence type="ECO:0000256" key="2">
    <source>
        <dbReference type="ARBA" id="ARBA00010617"/>
    </source>
</evidence>
<dbReference type="PANTHER" id="PTHR46206">
    <property type="entry name" value="CYTOCHROME P450"/>
    <property type="match status" value="1"/>
</dbReference>
<evidence type="ECO:0000256" key="3">
    <source>
        <dbReference type="ARBA" id="ARBA00022617"/>
    </source>
</evidence>
<proteinExistence type="inferred from homology"/>
<reference evidence="9 10" key="1">
    <citation type="submission" date="2020-03" db="EMBL/GenBank/DDBJ databases">
        <title>Draft Genome Sequence of Cudoniella acicularis.</title>
        <authorList>
            <person name="Buettner E."/>
            <person name="Kellner H."/>
        </authorList>
    </citation>
    <scope>NUCLEOTIDE SEQUENCE [LARGE SCALE GENOMIC DNA]</scope>
    <source>
        <strain evidence="9 10">DSM 108380</strain>
    </source>
</reference>
<keyword evidence="10" id="KW-1185">Reference proteome</keyword>
<evidence type="ECO:0000313" key="10">
    <source>
        <dbReference type="Proteomes" id="UP000566819"/>
    </source>
</evidence>
<dbReference type="OrthoDB" id="1844152at2759"/>
<evidence type="ECO:0000256" key="5">
    <source>
        <dbReference type="ARBA" id="ARBA00023002"/>
    </source>
</evidence>
<evidence type="ECO:0000256" key="1">
    <source>
        <dbReference type="ARBA" id="ARBA00001971"/>
    </source>
</evidence>
<sequence>MVIVSTPKTKKPMWSQPGPKALKSSFPPPWSPGWTRNPKISSNAKECTFENMMFKHTVEHPEITHNDMLDKIISKDLTKTIGSLNKELMEEIALSFESIWGTDTENWKEVVVWDTMIKTIARTANRIFVGPELCKNDDYLESCVKWTRAIQISGAILHTIPNFLKSSLAWFVTIPNRRERNRSMKYTLPLVTQRMTDMERKRLDPSWEWEEPNDTITWLIHDSQTRTLPHEKSAEGLAYRLLLLNFAAVSTSAIGVTSAIFDIFSSPVSSHVPEGIYEECSRVLSSEPNGVWTKTGWGGGHRIGEEG</sequence>
<dbReference type="PANTHER" id="PTHR46206:SF1">
    <property type="entry name" value="P450, PUTATIVE (EUROFUNG)-RELATED"/>
    <property type="match status" value="1"/>
</dbReference>
<keyword evidence="5" id="KW-0560">Oxidoreductase</keyword>
<dbReference type="InterPro" id="IPR036396">
    <property type="entry name" value="Cyt_P450_sf"/>
</dbReference>
<keyword evidence="6" id="KW-0408">Iron</keyword>
<comment type="caution">
    <text evidence="9">The sequence shown here is derived from an EMBL/GenBank/DDBJ whole genome shotgun (WGS) entry which is preliminary data.</text>
</comment>
<keyword evidence="3" id="KW-0349">Heme</keyword>
<dbReference type="GO" id="GO:0004497">
    <property type="term" value="F:monooxygenase activity"/>
    <property type="evidence" value="ECO:0007669"/>
    <property type="project" value="UniProtKB-KW"/>
</dbReference>
<comment type="cofactor">
    <cofactor evidence="1">
        <name>heme</name>
        <dbReference type="ChEBI" id="CHEBI:30413"/>
    </cofactor>
</comment>
<evidence type="ECO:0000256" key="4">
    <source>
        <dbReference type="ARBA" id="ARBA00022723"/>
    </source>
</evidence>
<dbReference type="SUPFAM" id="SSF48264">
    <property type="entry name" value="Cytochrome P450"/>
    <property type="match status" value="1"/>
</dbReference>
<evidence type="ECO:0000256" key="6">
    <source>
        <dbReference type="ARBA" id="ARBA00023004"/>
    </source>
</evidence>
<evidence type="ECO:0000256" key="7">
    <source>
        <dbReference type="ARBA" id="ARBA00023033"/>
    </source>
</evidence>
<name>A0A8H4RTH1_9HELO</name>
<evidence type="ECO:0000313" key="9">
    <source>
        <dbReference type="EMBL" id="KAF4635674.1"/>
    </source>
</evidence>
<dbReference type="GO" id="GO:0020037">
    <property type="term" value="F:heme binding"/>
    <property type="evidence" value="ECO:0007669"/>
    <property type="project" value="InterPro"/>
</dbReference>
<evidence type="ECO:0008006" key="11">
    <source>
        <dbReference type="Google" id="ProtNLM"/>
    </source>
</evidence>
<feature type="region of interest" description="Disordered" evidence="8">
    <location>
        <begin position="1"/>
        <end position="28"/>
    </location>
</feature>
<protein>
    <recommendedName>
        <fullName evidence="11">Cytochrome P450</fullName>
    </recommendedName>
</protein>
<accession>A0A8H4RTH1</accession>
<evidence type="ECO:0000256" key="8">
    <source>
        <dbReference type="SAM" id="MobiDB-lite"/>
    </source>
</evidence>
<comment type="similarity">
    <text evidence="2">Belongs to the cytochrome P450 family.</text>
</comment>
<keyword evidence="4" id="KW-0479">Metal-binding</keyword>
<dbReference type="AlphaFoldDB" id="A0A8H4RTH1"/>
<gene>
    <name evidence="9" type="ORF">G7Y89_g2420</name>
</gene>
<dbReference type="Proteomes" id="UP000566819">
    <property type="component" value="Unassembled WGS sequence"/>
</dbReference>
<organism evidence="9 10">
    <name type="scientific">Cudoniella acicularis</name>
    <dbReference type="NCBI Taxonomy" id="354080"/>
    <lineage>
        <taxon>Eukaryota</taxon>
        <taxon>Fungi</taxon>
        <taxon>Dikarya</taxon>
        <taxon>Ascomycota</taxon>
        <taxon>Pezizomycotina</taxon>
        <taxon>Leotiomycetes</taxon>
        <taxon>Helotiales</taxon>
        <taxon>Tricladiaceae</taxon>
        <taxon>Cudoniella</taxon>
    </lineage>
</organism>
<dbReference type="Gene3D" id="1.10.630.10">
    <property type="entry name" value="Cytochrome P450"/>
    <property type="match status" value="1"/>
</dbReference>
<dbReference type="GO" id="GO:0005506">
    <property type="term" value="F:iron ion binding"/>
    <property type="evidence" value="ECO:0007669"/>
    <property type="project" value="InterPro"/>
</dbReference>
<dbReference type="EMBL" id="JAAMPI010000105">
    <property type="protein sequence ID" value="KAF4635674.1"/>
    <property type="molecule type" value="Genomic_DNA"/>
</dbReference>
<keyword evidence="7" id="KW-0503">Monooxygenase</keyword>